<comment type="similarity">
    <text evidence="1">Belongs to the cycloisomerase 2 family.</text>
</comment>
<comment type="caution">
    <text evidence="2">The sequence shown here is derived from an EMBL/GenBank/DDBJ whole genome shotgun (WGS) entry which is preliminary data.</text>
</comment>
<protein>
    <submittedName>
        <fullName evidence="2">Lactonase family protein</fullName>
        <ecNumber evidence="2">3.1.1.-</ecNumber>
    </submittedName>
</protein>
<dbReference type="InterPro" id="IPR011048">
    <property type="entry name" value="Haem_d1_sf"/>
</dbReference>
<organism evidence="2 3">
    <name type="scientific">Leifsonia williamsii</name>
    <dbReference type="NCBI Taxonomy" id="3035919"/>
    <lineage>
        <taxon>Bacteria</taxon>
        <taxon>Bacillati</taxon>
        <taxon>Actinomycetota</taxon>
        <taxon>Actinomycetes</taxon>
        <taxon>Micrococcales</taxon>
        <taxon>Microbacteriaceae</taxon>
        <taxon>Leifsonia</taxon>
    </lineage>
</organism>
<keyword evidence="3" id="KW-1185">Reference proteome</keyword>
<dbReference type="PANTHER" id="PTHR30344:SF1">
    <property type="entry name" value="6-PHOSPHOGLUCONOLACTONASE"/>
    <property type="match status" value="1"/>
</dbReference>
<gene>
    <name evidence="2" type="ORF">P5G50_04040</name>
</gene>
<proteinExistence type="inferred from homology"/>
<sequence>MAHDLLIGTYTQRLPHVDGHAEGVVAARFDGDRIDDATVAARVTNPSWVAAAPDGRAVYAVEETGPDGRVHAFARDDGGALTPLGSVSSGGADPAHLLVHPFGRFLLAGTYSGGSVSVWRLNADGSIGERTAFVQHEGRGPDDARQEGPHVHQLSVDPVTGDVVVVDLGLGQVRWYALSEEGALTLREDATVALGAAGPRHLVFHPDGRHALVVGELDDVLHVLRREGDRFTLVGGASTRAAVAAGEALPTGENTSAAVRLTEDGRTVLVSNRGDDTIAVFAFEASTSGLVMEAVVPAHGRTPRDLVLSPEGDRLLVACQDSDEVTVFAFDAGTRELRFLTSSEIPTPVCLLFV</sequence>
<dbReference type="InterPro" id="IPR050282">
    <property type="entry name" value="Cycloisomerase_2"/>
</dbReference>
<dbReference type="Proteomes" id="UP001174208">
    <property type="component" value="Unassembled WGS sequence"/>
</dbReference>
<dbReference type="PANTHER" id="PTHR30344">
    <property type="entry name" value="6-PHOSPHOGLUCONOLACTONASE-RELATED"/>
    <property type="match status" value="1"/>
</dbReference>
<evidence type="ECO:0000256" key="1">
    <source>
        <dbReference type="ARBA" id="ARBA00005564"/>
    </source>
</evidence>
<dbReference type="InterPro" id="IPR019405">
    <property type="entry name" value="Lactonase_7-beta_prop"/>
</dbReference>
<dbReference type="InterPro" id="IPR015943">
    <property type="entry name" value="WD40/YVTN_repeat-like_dom_sf"/>
</dbReference>
<dbReference type="Gene3D" id="2.130.10.10">
    <property type="entry name" value="YVTN repeat-like/Quinoprotein amine dehydrogenase"/>
    <property type="match status" value="1"/>
</dbReference>
<reference evidence="2" key="1">
    <citation type="submission" date="2023-06" db="EMBL/GenBank/DDBJ databases">
        <title>MT1 and MT2 Draft Genomes of Novel Species.</title>
        <authorList>
            <person name="Venkateswaran K."/>
        </authorList>
    </citation>
    <scope>NUCLEOTIDE SEQUENCE</scope>
    <source>
        <strain evidence="2">F6_8S_P_1B</strain>
    </source>
</reference>
<keyword evidence="2" id="KW-0378">Hydrolase</keyword>
<accession>A0ABT8K8X8</accession>
<evidence type="ECO:0000313" key="2">
    <source>
        <dbReference type="EMBL" id="MDN4613617.1"/>
    </source>
</evidence>
<dbReference type="EMBL" id="JAROCF010000001">
    <property type="protein sequence ID" value="MDN4613617.1"/>
    <property type="molecule type" value="Genomic_DNA"/>
</dbReference>
<dbReference type="SUPFAM" id="SSF51004">
    <property type="entry name" value="C-terminal (heme d1) domain of cytochrome cd1-nitrite reductase"/>
    <property type="match status" value="1"/>
</dbReference>
<dbReference type="RefSeq" id="WP_301211849.1">
    <property type="nucleotide sequence ID" value="NZ_JAROCF010000001.1"/>
</dbReference>
<dbReference type="EC" id="3.1.1.-" evidence="2"/>
<name>A0ABT8K8X8_9MICO</name>
<dbReference type="Pfam" id="PF10282">
    <property type="entry name" value="Lactonase"/>
    <property type="match status" value="1"/>
</dbReference>
<dbReference type="GO" id="GO:0016787">
    <property type="term" value="F:hydrolase activity"/>
    <property type="evidence" value="ECO:0007669"/>
    <property type="project" value="UniProtKB-KW"/>
</dbReference>
<evidence type="ECO:0000313" key="3">
    <source>
        <dbReference type="Proteomes" id="UP001174208"/>
    </source>
</evidence>